<protein>
    <submittedName>
        <fullName evidence="2">Uncharacterized protein</fullName>
    </submittedName>
</protein>
<proteinExistence type="predicted"/>
<feature type="compositionally biased region" description="Basic and acidic residues" evidence="1">
    <location>
        <begin position="84"/>
        <end position="101"/>
    </location>
</feature>
<evidence type="ECO:0000313" key="3">
    <source>
        <dbReference type="Proteomes" id="UP000581769"/>
    </source>
</evidence>
<feature type="region of interest" description="Disordered" evidence="1">
    <location>
        <begin position="25"/>
        <end position="101"/>
    </location>
</feature>
<dbReference type="RefSeq" id="WP_184783325.1">
    <property type="nucleotide sequence ID" value="NZ_JACHMG010000001.1"/>
</dbReference>
<evidence type="ECO:0000313" key="2">
    <source>
        <dbReference type="EMBL" id="MBB4688675.1"/>
    </source>
</evidence>
<evidence type="ECO:0000256" key="1">
    <source>
        <dbReference type="SAM" id="MobiDB-lite"/>
    </source>
</evidence>
<keyword evidence="3" id="KW-1185">Reference proteome</keyword>
<dbReference type="AlphaFoldDB" id="A0A840J4X8"/>
<dbReference type="Proteomes" id="UP000581769">
    <property type="component" value="Unassembled WGS sequence"/>
</dbReference>
<sequence>MHAWWPLVAGAALFAVVALVFLRRSARSRPSGKPSPRAPEPSAPGRRLTSPADERPRRARHRLDETHPFARYPVARQRPTPHPRPADRRGADQEQIQRFRR</sequence>
<feature type="compositionally biased region" description="Basic and acidic residues" evidence="1">
    <location>
        <begin position="52"/>
        <end position="68"/>
    </location>
</feature>
<name>A0A840J4X8_9PSEU</name>
<reference evidence="2 3" key="1">
    <citation type="submission" date="2020-08" db="EMBL/GenBank/DDBJ databases">
        <title>Sequencing the genomes of 1000 actinobacteria strains.</title>
        <authorList>
            <person name="Klenk H.-P."/>
        </authorList>
    </citation>
    <scope>NUCLEOTIDE SEQUENCE [LARGE SCALE GENOMIC DNA]</scope>
    <source>
        <strain evidence="2 3">DSM 45859</strain>
    </source>
</reference>
<accession>A0A840J4X8</accession>
<gene>
    <name evidence="2" type="ORF">BJY18_006160</name>
</gene>
<dbReference type="EMBL" id="JACHMG010000001">
    <property type="protein sequence ID" value="MBB4688675.1"/>
    <property type="molecule type" value="Genomic_DNA"/>
</dbReference>
<organism evidence="2 3">
    <name type="scientific">Amycolatopsis jiangsuensis</name>
    <dbReference type="NCBI Taxonomy" id="1181879"/>
    <lineage>
        <taxon>Bacteria</taxon>
        <taxon>Bacillati</taxon>
        <taxon>Actinomycetota</taxon>
        <taxon>Actinomycetes</taxon>
        <taxon>Pseudonocardiales</taxon>
        <taxon>Pseudonocardiaceae</taxon>
        <taxon>Amycolatopsis</taxon>
    </lineage>
</organism>
<comment type="caution">
    <text evidence="2">The sequence shown here is derived from an EMBL/GenBank/DDBJ whole genome shotgun (WGS) entry which is preliminary data.</text>
</comment>